<evidence type="ECO:0000256" key="6">
    <source>
        <dbReference type="ARBA" id="ARBA00047949"/>
    </source>
</evidence>
<evidence type="ECO:0000256" key="3">
    <source>
        <dbReference type="ARBA" id="ARBA00012007"/>
    </source>
</evidence>
<dbReference type="EMBL" id="GL996524">
    <property type="protein sequence ID" value="EGV63542.1"/>
    <property type="molecule type" value="Genomic_DNA"/>
</dbReference>
<keyword evidence="5" id="KW-0520">NAD</keyword>
<dbReference type="HOGENOM" id="CLU_052998_1_1_1"/>
<dbReference type="eggNOG" id="KOG2278">
    <property type="taxonomic scope" value="Eukaryota"/>
</dbReference>
<dbReference type="InterPro" id="IPR042081">
    <property type="entry name" value="RNA_2'-PTrans_C"/>
</dbReference>
<dbReference type="SUPFAM" id="SSF56399">
    <property type="entry name" value="ADP-ribosylation"/>
    <property type="match status" value="1"/>
</dbReference>
<dbReference type="STRING" id="590646.G3B741"/>
<keyword evidence="9" id="KW-1185">Reference proteome</keyword>
<dbReference type="InterPro" id="IPR042080">
    <property type="entry name" value="RNA_2'-PTrans_N"/>
</dbReference>
<dbReference type="GO" id="GO:0006388">
    <property type="term" value="P:tRNA splicing, via endonucleolytic cleavage and ligation"/>
    <property type="evidence" value="ECO:0007669"/>
    <property type="project" value="TreeGrafter"/>
</dbReference>
<dbReference type="AlphaFoldDB" id="G3B741"/>
<name>G3B741_CANTC</name>
<dbReference type="PANTHER" id="PTHR12684:SF2">
    <property type="entry name" value="TRNA 2'-PHOSPHOTRANSFERASE 1"/>
    <property type="match status" value="1"/>
</dbReference>
<evidence type="ECO:0000313" key="9">
    <source>
        <dbReference type="Proteomes" id="UP000000707"/>
    </source>
</evidence>
<gene>
    <name evidence="8" type="ORF">CANTEDRAFT_114403</name>
</gene>
<evidence type="ECO:0000256" key="5">
    <source>
        <dbReference type="ARBA" id="ARBA00023027"/>
    </source>
</evidence>
<dbReference type="Gene3D" id="3.20.170.30">
    <property type="match status" value="1"/>
</dbReference>
<comment type="function">
    <text evidence="1">Catalyzes the last step of tRNA splicing, the transfer of the splice junction 2'-phosphate from ligated tRNA to NAD to produce ADP-ribose 1''-2'' cyclic phosphate.</text>
</comment>
<proteinExistence type="inferred from homology"/>
<protein>
    <recommendedName>
        <fullName evidence="3">2'-phosphotransferase</fullName>
        <ecNumber evidence="3">2.7.1.160</ecNumber>
    </recommendedName>
</protein>
<sequence>MDPVDEKRDIWISKSLSYLLRHGAKKEKLEIDDHGNVEMQHLLNHNRIKCRHVTLEDVKRVVTNNNKNRFALKQHNGKLYICAQNGHSIGISNQNLEKLEPSAVPAGLFHGTYKAKLPAIIASGGLSRMNRNHIHLTTNMNYVRPTCDILIFIDTEKCVERGIVFYKSGNDVYLTEGLGGIVGPDLFRRVEERLSGANVQYELL</sequence>
<evidence type="ECO:0000256" key="1">
    <source>
        <dbReference type="ARBA" id="ARBA00003343"/>
    </source>
</evidence>
<comment type="catalytic activity">
    <reaction evidence="6">
        <text>2'-phospho-[ligated tRNA] + NAD(+) = mature tRNA + ADP-alpha-D-ribose 1'',2''-cyclic phosphate + nicotinamide</text>
        <dbReference type="Rhea" id="RHEA:23324"/>
        <dbReference type="Rhea" id="RHEA-COMP:11106"/>
        <dbReference type="Rhea" id="RHEA-COMP:11107"/>
        <dbReference type="ChEBI" id="CHEBI:17154"/>
        <dbReference type="ChEBI" id="CHEBI:57540"/>
        <dbReference type="ChEBI" id="CHEBI:76596"/>
        <dbReference type="ChEBI" id="CHEBI:82883"/>
        <dbReference type="ChEBI" id="CHEBI:85027"/>
        <dbReference type="EC" id="2.7.1.160"/>
    </reaction>
</comment>
<accession>G3B741</accession>
<dbReference type="PANTHER" id="PTHR12684">
    <property type="entry name" value="PUTATIVE PHOSPHOTRANSFERASE"/>
    <property type="match status" value="1"/>
</dbReference>
<dbReference type="EMBL" id="GL996524">
    <property type="protein sequence ID" value="EGV63543.1"/>
    <property type="molecule type" value="Genomic_DNA"/>
</dbReference>
<dbReference type="Proteomes" id="UP000000707">
    <property type="component" value="Unassembled WGS sequence"/>
</dbReference>
<comment type="similarity">
    <text evidence="2">Belongs to the KptA/TPT1 family.</text>
</comment>
<organism evidence="9">
    <name type="scientific">Candida tenuis (strain ATCC 10573 / BCRC 21748 / CBS 615 / JCM 9827 / NBRC 10315 / NRRL Y-1498 / VKM Y-70)</name>
    <name type="common">Yeast</name>
    <name type="synonym">Yamadazyma tenuis</name>
    <dbReference type="NCBI Taxonomy" id="590646"/>
    <lineage>
        <taxon>Eukaryota</taxon>
        <taxon>Fungi</taxon>
        <taxon>Dikarya</taxon>
        <taxon>Ascomycota</taxon>
        <taxon>Saccharomycotina</taxon>
        <taxon>Pichiomycetes</taxon>
        <taxon>Debaryomycetaceae</taxon>
        <taxon>Yamadazyma</taxon>
    </lineage>
</organism>
<dbReference type="OrthoDB" id="419694at2759"/>
<evidence type="ECO:0000313" key="7">
    <source>
        <dbReference type="EMBL" id="EGV63542.1"/>
    </source>
</evidence>
<dbReference type="Pfam" id="PF01885">
    <property type="entry name" value="PTS_2-RNA"/>
    <property type="match status" value="1"/>
</dbReference>
<dbReference type="EC" id="2.7.1.160" evidence="3"/>
<reference evidence="8 9" key="1">
    <citation type="journal article" date="2011" name="Proc. Natl. Acad. Sci. U.S.A.">
        <title>Comparative genomics of xylose-fermenting fungi for enhanced biofuel production.</title>
        <authorList>
            <person name="Wohlbach D.J."/>
            <person name="Kuo A."/>
            <person name="Sato T.K."/>
            <person name="Potts K.M."/>
            <person name="Salamov A.A."/>
            <person name="LaButti K.M."/>
            <person name="Sun H."/>
            <person name="Clum A."/>
            <person name="Pangilinan J.L."/>
            <person name="Lindquist E.A."/>
            <person name="Lucas S."/>
            <person name="Lapidus A."/>
            <person name="Jin M."/>
            <person name="Gunawan C."/>
            <person name="Balan V."/>
            <person name="Dale B.E."/>
            <person name="Jeffries T.W."/>
            <person name="Zinkel R."/>
            <person name="Barry K.W."/>
            <person name="Grigoriev I.V."/>
            <person name="Gasch A.P."/>
        </authorList>
    </citation>
    <scope>NUCLEOTIDE SEQUENCE [LARGE SCALE GENOMIC DNA]</scope>
    <source>
        <strain evidence="8">ATCC 10573</strain>
        <strain evidence="9">ATCC 10573 / BCRC 21748 / CBS 615 / JCM 9827 / NBRC 10315 / NRRL Y-1498 / VKM Y-70</strain>
    </source>
</reference>
<evidence type="ECO:0000256" key="2">
    <source>
        <dbReference type="ARBA" id="ARBA00009836"/>
    </source>
</evidence>
<dbReference type="GO" id="GO:0000215">
    <property type="term" value="F:tRNA 2'-phosphotransferase activity"/>
    <property type="evidence" value="ECO:0007669"/>
    <property type="project" value="UniProtKB-EC"/>
</dbReference>
<evidence type="ECO:0000313" key="8">
    <source>
        <dbReference type="EMBL" id="EGV63543.1"/>
    </source>
</evidence>
<keyword evidence="4 7" id="KW-0808">Transferase</keyword>
<dbReference type="InterPro" id="IPR002745">
    <property type="entry name" value="Ptrans_KptA/Tpt1"/>
</dbReference>
<evidence type="ECO:0000256" key="4">
    <source>
        <dbReference type="ARBA" id="ARBA00022679"/>
    </source>
</evidence>
<dbReference type="Gene3D" id="1.10.10.970">
    <property type="entry name" value="RNA 2'-phosphotransferase, Tpt1/KptA family, N-terminal domain"/>
    <property type="match status" value="1"/>
</dbReference>